<evidence type="ECO:0000313" key="6">
    <source>
        <dbReference type="EMBL" id="MQO10613.1"/>
    </source>
</evidence>
<dbReference type="InterPro" id="IPR044946">
    <property type="entry name" value="Restrct_endonuc_typeI_TRD_sf"/>
</dbReference>
<dbReference type="GO" id="GO:0009307">
    <property type="term" value="P:DNA restriction-modification system"/>
    <property type="evidence" value="ECO:0007669"/>
    <property type="project" value="UniProtKB-KW"/>
</dbReference>
<keyword evidence="2" id="KW-0680">Restriction system</keyword>
<accession>A0AA91A4R9</accession>
<dbReference type="SUPFAM" id="SSF116734">
    <property type="entry name" value="DNA methylase specificity domain"/>
    <property type="match status" value="2"/>
</dbReference>
<evidence type="ECO:0000313" key="7">
    <source>
        <dbReference type="Proteomes" id="UP000405805"/>
    </source>
</evidence>
<dbReference type="Proteomes" id="UP000405805">
    <property type="component" value="Unassembled WGS sequence"/>
</dbReference>
<keyword evidence="6" id="KW-0378">Hydrolase</keyword>
<protein>
    <submittedName>
        <fullName evidence="6">Restriction endonuclease subunit S</fullName>
    </submittedName>
</protein>
<feature type="domain" description="Type I restriction modification DNA specificity" evidence="5">
    <location>
        <begin position="309"/>
        <end position="456"/>
    </location>
</feature>
<feature type="coiled-coil region" evidence="4">
    <location>
        <begin position="238"/>
        <end position="265"/>
    </location>
</feature>
<dbReference type="Gene3D" id="3.90.220.20">
    <property type="entry name" value="DNA methylase specificity domains"/>
    <property type="match status" value="2"/>
</dbReference>
<dbReference type="EMBL" id="VZBP01000166">
    <property type="protein sequence ID" value="MQO10613.1"/>
    <property type="molecule type" value="Genomic_DNA"/>
</dbReference>
<sequence>MDTKALRQKILDLAIHGKLVPQDPNDEPASVLLERIRAEKERLIKEGKIKKGKKSAKTSDKPHYPYELPKGWVWCKLDDIVVFQGGYAYKSNTYVNQSMWQVIRIGNVKNDSLNLKIQPVFVDEKTGKETQKYQLHKDDILFTMTGTKGKRDYFYSVKVQTIEKKLLLNQRVGCLRLFTPYINVDFLCLSLKCQYILDAIFSTETGNVSQGNIGSESTLNLKIAIPPFAEQCRIVTEVNKWYMAIEQLEQEKDKLQSSIDQVKSKVLDLAIHGKLVPQDPNDEPAIELLKRINPKAEITCDTPQYGKLPKGWCLCKISSVVDIVNGKSQKNVESPTGKYPIYGSGGIIGKAMEYTCLAGSTIIGRKGTINHPIFVEENFWNVDTAFGMKANNQILEDKYFYCFCLYFDFSKLDKSSALPSLTKTAIGNLILPIPPLAEQQRIVAKIEELFSQLDKIESSLQA</sequence>
<reference evidence="7" key="1">
    <citation type="submission" date="2019-09" db="EMBL/GenBank/DDBJ databases">
        <title>Distinct polysaccharide growth profiles of human intestinal Prevotella copri isolates.</title>
        <authorList>
            <person name="Fehlner-Peach H."/>
            <person name="Magnabosco C."/>
            <person name="Raghavan V."/>
            <person name="Scher J.U."/>
            <person name="Tett A."/>
            <person name="Cox L.M."/>
            <person name="Gottsegen C."/>
            <person name="Watters A."/>
            <person name="Wiltshire- Gordon J.D."/>
            <person name="Segata N."/>
            <person name="Bonneau R."/>
            <person name="Littman D.R."/>
        </authorList>
    </citation>
    <scope>NUCLEOTIDE SEQUENCE [LARGE SCALE GENOMIC DNA]</scope>
    <source>
        <strain evidence="7">iA624</strain>
    </source>
</reference>
<evidence type="ECO:0000256" key="3">
    <source>
        <dbReference type="ARBA" id="ARBA00023125"/>
    </source>
</evidence>
<dbReference type="CDD" id="cd17278">
    <property type="entry name" value="RMtype1_S_LdeBORF1052P-TRD2-CR2"/>
    <property type="match status" value="1"/>
</dbReference>
<dbReference type="PANTHER" id="PTHR43140:SF1">
    <property type="entry name" value="TYPE I RESTRICTION ENZYME ECOKI SPECIFICITY SUBUNIT"/>
    <property type="match status" value="1"/>
</dbReference>
<dbReference type="GO" id="GO:0004519">
    <property type="term" value="F:endonuclease activity"/>
    <property type="evidence" value="ECO:0007669"/>
    <property type="project" value="UniProtKB-KW"/>
</dbReference>
<keyword evidence="6" id="KW-0255">Endonuclease</keyword>
<dbReference type="InterPro" id="IPR000055">
    <property type="entry name" value="Restrct_endonuc_typeI_TRD"/>
</dbReference>
<comment type="similarity">
    <text evidence="1">Belongs to the type-I restriction system S methylase family.</text>
</comment>
<comment type="caution">
    <text evidence="6">The sequence shown here is derived from an EMBL/GenBank/DDBJ whole genome shotgun (WGS) entry which is preliminary data.</text>
</comment>
<keyword evidence="3" id="KW-0238">DNA-binding</keyword>
<dbReference type="Pfam" id="PF01420">
    <property type="entry name" value="Methylase_S"/>
    <property type="match status" value="2"/>
</dbReference>
<dbReference type="PANTHER" id="PTHR43140">
    <property type="entry name" value="TYPE-1 RESTRICTION ENZYME ECOKI SPECIFICITY PROTEIN"/>
    <property type="match status" value="1"/>
</dbReference>
<proteinExistence type="inferred from homology"/>
<feature type="domain" description="Type I restriction modification DNA specificity" evidence="5">
    <location>
        <begin position="69"/>
        <end position="255"/>
    </location>
</feature>
<keyword evidence="4" id="KW-0175">Coiled coil</keyword>
<dbReference type="AlphaFoldDB" id="A0AA91A4R9"/>
<dbReference type="InterPro" id="IPR051212">
    <property type="entry name" value="Type-I_RE_S_subunit"/>
</dbReference>
<evidence type="ECO:0000256" key="1">
    <source>
        <dbReference type="ARBA" id="ARBA00010923"/>
    </source>
</evidence>
<organism evidence="6 7">
    <name type="scientific">Segatella copri</name>
    <dbReference type="NCBI Taxonomy" id="165179"/>
    <lineage>
        <taxon>Bacteria</taxon>
        <taxon>Pseudomonadati</taxon>
        <taxon>Bacteroidota</taxon>
        <taxon>Bacteroidia</taxon>
        <taxon>Bacteroidales</taxon>
        <taxon>Prevotellaceae</taxon>
        <taxon>Segatella</taxon>
    </lineage>
</organism>
<gene>
    <name evidence="6" type="ORF">F7D57_13020</name>
</gene>
<evidence type="ECO:0000256" key="4">
    <source>
        <dbReference type="SAM" id="Coils"/>
    </source>
</evidence>
<keyword evidence="6" id="KW-0540">Nuclease</keyword>
<evidence type="ECO:0000256" key="2">
    <source>
        <dbReference type="ARBA" id="ARBA00022747"/>
    </source>
</evidence>
<evidence type="ECO:0000259" key="5">
    <source>
        <dbReference type="Pfam" id="PF01420"/>
    </source>
</evidence>
<dbReference type="RefSeq" id="WP_153097741.1">
    <property type="nucleotide sequence ID" value="NZ_VZBP01000166.1"/>
</dbReference>
<name>A0AA91A4R9_9BACT</name>
<dbReference type="GO" id="GO:0003677">
    <property type="term" value="F:DNA binding"/>
    <property type="evidence" value="ECO:0007669"/>
    <property type="project" value="UniProtKB-KW"/>
</dbReference>